<evidence type="ECO:0000313" key="8">
    <source>
        <dbReference type="Proteomes" id="UP001150217"/>
    </source>
</evidence>
<dbReference type="Gene3D" id="6.20.400.10">
    <property type="match status" value="1"/>
</dbReference>
<feature type="compositionally biased region" description="Basic and acidic residues" evidence="5">
    <location>
        <begin position="50"/>
        <end position="73"/>
    </location>
</feature>
<dbReference type="InterPro" id="IPR032378">
    <property type="entry name" value="ZC3H15/TMA46_C"/>
</dbReference>
<organism evidence="7 8">
    <name type="scientific">Lentinula lateritia</name>
    <dbReference type="NCBI Taxonomy" id="40482"/>
    <lineage>
        <taxon>Eukaryota</taxon>
        <taxon>Fungi</taxon>
        <taxon>Dikarya</taxon>
        <taxon>Basidiomycota</taxon>
        <taxon>Agaricomycotina</taxon>
        <taxon>Agaricomycetes</taxon>
        <taxon>Agaricomycetidae</taxon>
        <taxon>Agaricales</taxon>
        <taxon>Marasmiineae</taxon>
        <taxon>Omphalotaceae</taxon>
        <taxon>Lentinula</taxon>
    </lineage>
</organism>
<dbReference type="EMBL" id="JANVFT010000022">
    <property type="protein sequence ID" value="KAJ4497335.1"/>
    <property type="molecule type" value="Genomic_DNA"/>
</dbReference>
<keyword evidence="2 4" id="KW-0863">Zinc-finger</keyword>
<reference evidence="7" key="1">
    <citation type="submission" date="2022-08" db="EMBL/GenBank/DDBJ databases">
        <title>A Global Phylogenomic Analysis of the Shiitake Genus Lentinula.</title>
        <authorList>
            <consortium name="DOE Joint Genome Institute"/>
            <person name="Sierra-Patev S."/>
            <person name="Min B."/>
            <person name="Naranjo-Ortiz M."/>
            <person name="Looney B."/>
            <person name="Konkel Z."/>
            <person name="Slot J.C."/>
            <person name="Sakamoto Y."/>
            <person name="Steenwyk J.L."/>
            <person name="Rokas A."/>
            <person name="Carro J."/>
            <person name="Camarero S."/>
            <person name="Ferreira P."/>
            <person name="Molpeceres G."/>
            <person name="Ruiz-Duenas F.J."/>
            <person name="Serrano A."/>
            <person name="Henrissat B."/>
            <person name="Drula E."/>
            <person name="Hughes K.W."/>
            <person name="Mata J.L."/>
            <person name="Ishikawa N.K."/>
            <person name="Vargas-Isla R."/>
            <person name="Ushijima S."/>
            <person name="Smith C.A."/>
            <person name="Ahrendt S."/>
            <person name="Andreopoulos W."/>
            <person name="He G."/>
            <person name="Labutti K."/>
            <person name="Lipzen A."/>
            <person name="Ng V."/>
            <person name="Riley R."/>
            <person name="Sandor L."/>
            <person name="Barry K."/>
            <person name="Martinez A.T."/>
            <person name="Xiao Y."/>
            <person name="Gibbons J.G."/>
            <person name="Terashima K."/>
            <person name="Grigoriev I.V."/>
            <person name="Hibbett D.S."/>
        </authorList>
    </citation>
    <scope>NUCLEOTIDE SEQUENCE</scope>
    <source>
        <strain evidence="7">RHP3577 ss4</strain>
    </source>
</reference>
<dbReference type="PROSITE" id="PS50103">
    <property type="entry name" value="ZF_C3H1"/>
    <property type="match status" value="2"/>
</dbReference>
<feature type="zinc finger region" description="C3H1-type" evidence="4">
    <location>
        <begin position="93"/>
        <end position="120"/>
    </location>
</feature>
<evidence type="ECO:0000256" key="5">
    <source>
        <dbReference type="SAM" id="MobiDB-lite"/>
    </source>
</evidence>
<name>A0ABQ8VRW4_9AGAR</name>
<evidence type="ECO:0000256" key="2">
    <source>
        <dbReference type="ARBA" id="ARBA00022771"/>
    </source>
</evidence>
<evidence type="ECO:0000256" key="1">
    <source>
        <dbReference type="ARBA" id="ARBA00022723"/>
    </source>
</evidence>
<keyword evidence="3 4" id="KW-0862">Zinc</keyword>
<dbReference type="SUPFAM" id="SSF90229">
    <property type="entry name" value="CCCH zinc finger"/>
    <property type="match status" value="1"/>
</dbReference>
<dbReference type="Pfam" id="PF16543">
    <property type="entry name" value="DFRP_C"/>
    <property type="match status" value="1"/>
</dbReference>
<dbReference type="Proteomes" id="UP001150217">
    <property type="component" value="Unassembled WGS sequence"/>
</dbReference>
<proteinExistence type="predicted"/>
<gene>
    <name evidence="7" type="ORF">C8R41DRAFT_917686</name>
</gene>
<accession>A0ABQ8VRW4</accession>
<feature type="zinc finger region" description="C3H1-type" evidence="4">
    <location>
        <begin position="164"/>
        <end position="201"/>
    </location>
</feature>
<feature type="domain" description="C3H1-type" evidence="6">
    <location>
        <begin position="164"/>
        <end position="201"/>
    </location>
</feature>
<feature type="region of interest" description="Disordered" evidence="5">
    <location>
        <begin position="1"/>
        <end position="73"/>
    </location>
</feature>
<evidence type="ECO:0000313" key="7">
    <source>
        <dbReference type="EMBL" id="KAJ4497335.1"/>
    </source>
</evidence>
<feature type="compositionally biased region" description="Low complexity" evidence="5">
    <location>
        <begin position="1"/>
        <end position="12"/>
    </location>
</feature>
<dbReference type="InterPro" id="IPR000571">
    <property type="entry name" value="Znf_CCCH"/>
</dbReference>
<dbReference type="PANTHER" id="PTHR12681:SF0">
    <property type="entry name" value="ZINC FINGER CCCH DOMAIN-CONTAINING PROTEIN 15"/>
    <property type="match status" value="1"/>
</dbReference>
<feature type="domain" description="C3H1-type" evidence="6">
    <location>
        <begin position="93"/>
        <end position="120"/>
    </location>
</feature>
<sequence length="408" mass="46605">MPPKKQQASSSSKVKEDKTFGLKNKNKSAKVQKEVQRIQQADALAGKSRAVLDKEKEQRLRAKAKEDDEKRRREEAALLKPVITQPKLPFGVDPKTVLCAFHKAGQCDKGNKCRYSHDLNIGRKVEKKNLYEDTRAEKEADTMDTWDDEKLRSVVLSKAGNPRTTTDIVCKFFVEAIETQKFGWFWECPNGENCQYRHALPPGFVLKSQRKAIEEANKANVISLEEFLEVERHKLGSDLTPCTPETFAKWKQTRLDKKTAEEEALRKSKETQHAAGKNTGMSGRDLVSCLRFSDPPVVVFRFAPLFLNITISFPLSLTFPCCSLPPFPLSLAFLVARFLPSHPSQFPSAHAHRRHFSPQFQYNPEWFDDEEGEDEEDDWDLEQYRKRKEEEDTAAEAARIDALALTDS</sequence>
<keyword evidence="8" id="KW-1185">Reference proteome</keyword>
<dbReference type="PANTHER" id="PTHR12681">
    <property type="entry name" value="ZINC FINGER-CONTAINING PROTEIN P48ZNF"/>
    <property type="match status" value="1"/>
</dbReference>
<dbReference type="Pfam" id="PF00642">
    <property type="entry name" value="zf-CCCH"/>
    <property type="match status" value="1"/>
</dbReference>
<evidence type="ECO:0000256" key="4">
    <source>
        <dbReference type="PROSITE-ProRule" id="PRU00723"/>
    </source>
</evidence>
<dbReference type="InterPro" id="IPR036855">
    <property type="entry name" value="Znf_CCCH_sf"/>
</dbReference>
<evidence type="ECO:0000259" key="6">
    <source>
        <dbReference type="PROSITE" id="PS50103"/>
    </source>
</evidence>
<dbReference type="SMART" id="SM00356">
    <property type="entry name" value="ZnF_C3H1"/>
    <property type="match status" value="2"/>
</dbReference>
<protein>
    <recommendedName>
        <fullName evidence="6">C3H1-type domain-containing protein</fullName>
    </recommendedName>
</protein>
<dbReference type="Gene3D" id="4.10.1000.10">
    <property type="entry name" value="Zinc finger, CCCH-type"/>
    <property type="match status" value="1"/>
</dbReference>
<evidence type="ECO:0000256" key="3">
    <source>
        <dbReference type="ARBA" id="ARBA00022833"/>
    </source>
</evidence>
<keyword evidence="1 4" id="KW-0479">Metal-binding</keyword>
<comment type="caution">
    <text evidence="7">The sequence shown here is derived from an EMBL/GenBank/DDBJ whole genome shotgun (WGS) entry which is preliminary data.</text>
</comment>